<comment type="similarity">
    <text evidence="1">Belongs to the ABC transporter superfamily.</text>
</comment>
<evidence type="ECO:0000256" key="2">
    <source>
        <dbReference type="ARBA" id="ARBA00022448"/>
    </source>
</evidence>
<dbReference type="GO" id="GO:0055085">
    <property type="term" value="P:transmembrane transport"/>
    <property type="evidence" value="ECO:0007669"/>
    <property type="project" value="UniProtKB-ARBA"/>
</dbReference>
<organism evidence="6 7">
    <name type="scientific">Paenibacillus whitsoniae</name>
    <dbReference type="NCBI Taxonomy" id="2496558"/>
    <lineage>
        <taxon>Bacteria</taxon>
        <taxon>Bacillati</taxon>
        <taxon>Bacillota</taxon>
        <taxon>Bacilli</taxon>
        <taxon>Bacillales</taxon>
        <taxon>Paenibacillaceae</taxon>
        <taxon>Paenibacillus</taxon>
    </lineage>
</organism>
<dbReference type="InterPro" id="IPR003593">
    <property type="entry name" value="AAA+_ATPase"/>
</dbReference>
<evidence type="ECO:0000256" key="3">
    <source>
        <dbReference type="ARBA" id="ARBA00022741"/>
    </source>
</evidence>
<feature type="domain" description="ABC transporter" evidence="5">
    <location>
        <begin position="3"/>
        <end position="198"/>
    </location>
</feature>
<dbReference type="InterPro" id="IPR050319">
    <property type="entry name" value="ABC_transp_ATP-bind"/>
</dbReference>
<dbReference type="SUPFAM" id="SSF52540">
    <property type="entry name" value="P-loop containing nucleoside triphosphate hydrolases"/>
    <property type="match status" value="1"/>
</dbReference>
<keyword evidence="4 6" id="KW-0067">ATP-binding</keyword>
<dbReference type="GO" id="GO:0005524">
    <property type="term" value="F:ATP binding"/>
    <property type="evidence" value="ECO:0007669"/>
    <property type="project" value="UniProtKB-KW"/>
</dbReference>
<dbReference type="GO" id="GO:0016887">
    <property type="term" value="F:ATP hydrolysis activity"/>
    <property type="evidence" value="ECO:0007669"/>
    <property type="project" value="InterPro"/>
</dbReference>
<accession>A0A430J9J7</accession>
<evidence type="ECO:0000313" key="6">
    <source>
        <dbReference type="EMBL" id="RTE07184.1"/>
    </source>
</evidence>
<dbReference type="InterPro" id="IPR017871">
    <property type="entry name" value="ABC_transporter-like_CS"/>
</dbReference>
<reference evidence="6 7" key="1">
    <citation type="submission" date="2018-12" db="EMBL/GenBank/DDBJ databases">
        <title>Bacillus ochoae sp. nov., Paenibacillus whitsoniae sp. nov., Paenibacillus spiritus sp. nov. Isolated from the Mars Exploration Rover during spacecraft assembly.</title>
        <authorList>
            <person name="Seuylemezian A."/>
            <person name="Vaishampayan P."/>
        </authorList>
    </citation>
    <scope>NUCLEOTIDE SEQUENCE [LARGE SCALE GENOMIC DNA]</scope>
    <source>
        <strain evidence="6 7">MER 54</strain>
    </source>
</reference>
<comment type="caution">
    <text evidence="6">The sequence shown here is derived from an EMBL/GenBank/DDBJ whole genome shotgun (WGS) entry which is preliminary data.</text>
</comment>
<evidence type="ECO:0000313" key="7">
    <source>
        <dbReference type="Proteomes" id="UP000276128"/>
    </source>
</evidence>
<keyword evidence="2" id="KW-0813">Transport</keyword>
<dbReference type="SMART" id="SM00382">
    <property type="entry name" value="AAA"/>
    <property type="match status" value="1"/>
</dbReference>
<dbReference type="Proteomes" id="UP000276128">
    <property type="component" value="Unassembled WGS sequence"/>
</dbReference>
<protein>
    <submittedName>
        <fullName evidence="6">ATP-binding cassette domain-containing protein</fullName>
    </submittedName>
</protein>
<dbReference type="EMBL" id="RXHU01000066">
    <property type="protein sequence ID" value="RTE07184.1"/>
    <property type="molecule type" value="Genomic_DNA"/>
</dbReference>
<dbReference type="InterPro" id="IPR027417">
    <property type="entry name" value="P-loop_NTPase"/>
</dbReference>
<dbReference type="PROSITE" id="PS00211">
    <property type="entry name" value="ABC_TRANSPORTER_1"/>
    <property type="match status" value="1"/>
</dbReference>
<dbReference type="PROSITE" id="PS50893">
    <property type="entry name" value="ABC_TRANSPORTER_2"/>
    <property type="match status" value="1"/>
</dbReference>
<proteinExistence type="inferred from homology"/>
<dbReference type="InterPro" id="IPR003439">
    <property type="entry name" value="ABC_transporter-like_ATP-bd"/>
</dbReference>
<evidence type="ECO:0000259" key="5">
    <source>
        <dbReference type="PROSITE" id="PS50893"/>
    </source>
</evidence>
<dbReference type="Pfam" id="PF00005">
    <property type="entry name" value="ABC_tran"/>
    <property type="match status" value="1"/>
</dbReference>
<sequence>MPLKGASLGYRYSKNEWLFREKNILVEPGEVVGLFGPSGCGKSTLGKLLSGHMSTQEGRVLIGGRSLADRTFNPVQLVLQHPEHAVNPKWRMRSTLAEAGEINPTLLDELCVEQEWLDRYPHELSGGELQRICIARALGRDTRYLIADEMTTMLDAITQAQIWQAVLRWAQANQAGILVISHDRNLLEKICFKVEEWTTD</sequence>
<keyword evidence="7" id="KW-1185">Reference proteome</keyword>
<dbReference type="AlphaFoldDB" id="A0A430J9J7"/>
<dbReference type="OrthoDB" id="9806285at2"/>
<name>A0A430J9J7_9BACL</name>
<evidence type="ECO:0000256" key="4">
    <source>
        <dbReference type="ARBA" id="ARBA00022840"/>
    </source>
</evidence>
<dbReference type="PANTHER" id="PTHR43776:SF7">
    <property type="entry name" value="D,D-DIPEPTIDE TRANSPORT ATP-BINDING PROTEIN DDPF-RELATED"/>
    <property type="match status" value="1"/>
</dbReference>
<dbReference type="PANTHER" id="PTHR43776">
    <property type="entry name" value="TRANSPORT ATP-BINDING PROTEIN"/>
    <property type="match status" value="1"/>
</dbReference>
<gene>
    <name evidence="6" type="ORF">EJQ19_21775</name>
</gene>
<dbReference type="RefSeq" id="WP_126143348.1">
    <property type="nucleotide sequence ID" value="NZ_RXHU01000066.1"/>
</dbReference>
<keyword evidence="3" id="KW-0547">Nucleotide-binding</keyword>
<evidence type="ECO:0000256" key="1">
    <source>
        <dbReference type="ARBA" id="ARBA00005417"/>
    </source>
</evidence>
<dbReference type="Gene3D" id="3.40.50.300">
    <property type="entry name" value="P-loop containing nucleotide triphosphate hydrolases"/>
    <property type="match status" value="1"/>
</dbReference>